<protein>
    <submittedName>
        <fullName evidence="1">Uncharacterized protein</fullName>
    </submittedName>
</protein>
<name>A0A0E9W5N6_ANGAN</name>
<dbReference type="AlphaFoldDB" id="A0A0E9W5N6"/>
<dbReference type="EMBL" id="GBXM01022895">
    <property type="protein sequence ID" value="JAH85682.1"/>
    <property type="molecule type" value="Transcribed_RNA"/>
</dbReference>
<evidence type="ECO:0000313" key="1">
    <source>
        <dbReference type="EMBL" id="JAH85682.1"/>
    </source>
</evidence>
<reference evidence="1" key="1">
    <citation type="submission" date="2014-11" db="EMBL/GenBank/DDBJ databases">
        <authorList>
            <person name="Amaro Gonzalez C."/>
        </authorList>
    </citation>
    <scope>NUCLEOTIDE SEQUENCE</scope>
</reference>
<organism evidence="1">
    <name type="scientific">Anguilla anguilla</name>
    <name type="common">European freshwater eel</name>
    <name type="synonym">Muraena anguilla</name>
    <dbReference type="NCBI Taxonomy" id="7936"/>
    <lineage>
        <taxon>Eukaryota</taxon>
        <taxon>Metazoa</taxon>
        <taxon>Chordata</taxon>
        <taxon>Craniata</taxon>
        <taxon>Vertebrata</taxon>
        <taxon>Euteleostomi</taxon>
        <taxon>Actinopterygii</taxon>
        <taxon>Neopterygii</taxon>
        <taxon>Teleostei</taxon>
        <taxon>Anguilliformes</taxon>
        <taxon>Anguillidae</taxon>
        <taxon>Anguilla</taxon>
    </lineage>
</organism>
<proteinExistence type="predicted"/>
<reference evidence="1" key="2">
    <citation type="journal article" date="2015" name="Fish Shellfish Immunol.">
        <title>Early steps in the European eel (Anguilla anguilla)-Vibrio vulnificus interaction in the gills: Role of the RtxA13 toxin.</title>
        <authorList>
            <person name="Callol A."/>
            <person name="Pajuelo D."/>
            <person name="Ebbesson L."/>
            <person name="Teles M."/>
            <person name="MacKenzie S."/>
            <person name="Amaro C."/>
        </authorList>
    </citation>
    <scope>NUCLEOTIDE SEQUENCE</scope>
</reference>
<sequence length="44" mass="4873">MLISSYKIVFLQAVDLKVPVILIQSAERNSRCLKLNSCAPTATH</sequence>
<accession>A0A0E9W5N6</accession>